<keyword evidence="3" id="KW-1185">Reference proteome</keyword>
<dbReference type="Proteomes" id="UP000295375">
    <property type="component" value="Unassembled WGS sequence"/>
</dbReference>
<reference evidence="2 3" key="1">
    <citation type="submission" date="2019-03" db="EMBL/GenBank/DDBJ databases">
        <title>Genomic Encyclopedia of Type Strains, Phase IV (KMG-IV): sequencing the most valuable type-strain genomes for metagenomic binning, comparative biology and taxonomic classification.</title>
        <authorList>
            <person name="Goeker M."/>
        </authorList>
    </citation>
    <scope>NUCLEOTIDE SEQUENCE [LARGE SCALE GENOMIC DNA]</scope>
    <source>
        <strain evidence="2 3">DSM 103792</strain>
    </source>
</reference>
<dbReference type="EMBL" id="SNYM01000005">
    <property type="protein sequence ID" value="TDQ49086.1"/>
    <property type="molecule type" value="Genomic_DNA"/>
</dbReference>
<gene>
    <name evidence="2" type="ORF">EV696_10560</name>
</gene>
<feature type="region of interest" description="Disordered" evidence="1">
    <location>
        <begin position="53"/>
        <end position="80"/>
    </location>
</feature>
<accession>A0A4R6US64</accession>
<sequence>MIILVIANALTISCADGVAVVDQEEYAVKHHQTVVWQADFPFVLSFDSSGNEHLESAPEVATPTTPATGNRHDAAQRHQRQLPATRLRVGRNVYSIRTDQCFGDPVIIVER</sequence>
<name>A0A4R6US64_9GAMM</name>
<comment type="caution">
    <text evidence="2">The sequence shown here is derived from an EMBL/GenBank/DDBJ whole genome shotgun (WGS) entry which is preliminary data.</text>
</comment>
<evidence type="ECO:0000256" key="1">
    <source>
        <dbReference type="SAM" id="MobiDB-lite"/>
    </source>
</evidence>
<proteinExistence type="predicted"/>
<evidence type="ECO:0000313" key="2">
    <source>
        <dbReference type="EMBL" id="TDQ49086.1"/>
    </source>
</evidence>
<dbReference type="AlphaFoldDB" id="A0A4R6US64"/>
<organism evidence="2 3">
    <name type="scientific">Permianibacter aggregans</name>
    <dbReference type="NCBI Taxonomy" id="1510150"/>
    <lineage>
        <taxon>Bacteria</taxon>
        <taxon>Pseudomonadati</taxon>
        <taxon>Pseudomonadota</taxon>
        <taxon>Gammaproteobacteria</taxon>
        <taxon>Pseudomonadales</taxon>
        <taxon>Pseudomonadaceae</taxon>
        <taxon>Permianibacter</taxon>
    </lineage>
</organism>
<protein>
    <submittedName>
        <fullName evidence="2">Uncharacterized protein</fullName>
    </submittedName>
</protein>
<evidence type="ECO:0000313" key="3">
    <source>
        <dbReference type="Proteomes" id="UP000295375"/>
    </source>
</evidence>
<dbReference type="RefSeq" id="WP_133589394.1">
    <property type="nucleotide sequence ID" value="NZ_CP037953.1"/>
</dbReference>